<evidence type="ECO:0000313" key="5">
    <source>
        <dbReference type="Proteomes" id="UP001596328"/>
    </source>
</evidence>
<dbReference type="GO" id="GO:0016853">
    <property type="term" value="F:isomerase activity"/>
    <property type="evidence" value="ECO:0007669"/>
    <property type="project" value="UniProtKB-KW"/>
</dbReference>
<keyword evidence="5" id="KW-1185">Reference proteome</keyword>
<sequence length="518" mass="57985">MFDSDDLAEIRAAKEEWASETLDPTLSRFGEREETFVTDTGGHEVDRLYTPDDVADLDYEEDLGFPGEEPYTRGPYPTMYRGRLWTMRQYAGMGTASETNERFHYLLDEGQTGLSMAFDLPTQMGYDSDDAMAAGEVGKSGVAIDTLRDMERVFDGIPLDEVSTSMTINAPASVLLAMYIAVGDEQGVPREELRGTIQNDLLKEYVARNTYIYPPEPSMRIITDVFEFCAEEVPNFNTISISGYHIREAGSTAAQEVAFTLGNGIEYVEAALDAGLDVDEFAPQLSFFFNAHNDVLEEAAKFRAARRMWATIMEERFGAESEKSKQLKFHTQTGGSTLTAQQVENNVVRVAYQALAAVLGGTQSLHTNGKDEALSLPTEKSVRTALRTQQILAHESGVADTIDPLAGSYYVESLTDRIEDDAFDLIEEVDDRGGMLQAVEDQWVQRQIQDVAYERQREIEEGERVIVGVNEFRVEDEEPEADVEEVSEEDERRQVESVESVREERDDDAVESALDDLR</sequence>
<evidence type="ECO:0000256" key="2">
    <source>
        <dbReference type="SAM" id="MobiDB-lite"/>
    </source>
</evidence>
<comment type="caution">
    <text evidence="4">The sequence shown here is derived from an EMBL/GenBank/DDBJ whole genome shotgun (WGS) entry which is preliminary data.</text>
</comment>
<feature type="compositionally biased region" description="Basic and acidic residues" evidence="2">
    <location>
        <begin position="490"/>
        <end position="504"/>
    </location>
</feature>
<name>A0ABD5RZJ1_9EURY</name>
<dbReference type="Gene3D" id="3.20.20.240">
    <property type="entry name" value="Methylmalonyl-CoA mutase"/>
    <property type="match status" value="1"/>
</dbReference>
<dbReference type="InterPro" id="IPR006098">
    <property type="entry name" value="MMCoA_mutase_a_cat"/>
</dbReference>
<dbReference type="Pfam" id="PF01642">
    <property type="entry name" value="MM_CoA_mutase"/>
    <property type="match status" value="1"/>
</dbReference>
<feature type="compositionally biased region" description="Acidic residues" evidence="2">
    <location>
        <begin position="505"/>
        <end position="518"/>
    </location>
</feature>
<dbReference type="Proteomes" id="UP001596328">
    <property type="component" value="Unassembled WGS sequence"/>
</dbReference>
<dbReference type="AlphaFoldDB" id="A0ABD5RZJ1"/>
<keyword evidence="1" id="KW-0413">Isomerase</keyword>
<gene>
    <name evidence="4" type="ORF">ACFQE1_09810</name>
</gene>
<protein>
    <submittedName>
        <fullName evidence="4">Methylmalonyl-CoA mutase</fullName>
    </submittedName>
</protein>
<feature type="region of interest" description="Disordered" evidence="2">
    <location>
        <begin position="476"/>
        <end position="518"/>
    </location>
</feature>
<feature type="non-terminal residue" evidence="4">
    <location>
        <position position="518"/>
    </location>
</feature>
<evidence type="ECO:0000256" key="1">
    <source>
        <dbReference type="ARBA" id="ARBA00023235"/>
    </source>
</evidence>
<dbReference type="NCBIfam" id="TIGR00641">
    <property type="entry name" value="acid_CoA_mut_N"/>
    <property type="match status" value="1"/>
</dbReference>
<reference evidence="4 5" key="1">
    <citation type="journal article" date="2019" name="Int. J. Syst. Evol. Microbiol.">
        <title>The Global Catalogue of Microorganisms (GCM) 10K type strain sequencing project: providing services to taxonomists for standard genome sequencing and annotation.</title>
        <authorList>
            <consortium name="The Broad Institute Genomics Platform"/>
            <consortium name="The Broad Institute Genome Sequencing Center for Infectious Disease"/>
            <person name="Wu L."/>
            <person name="Ma J."/>
        </authorList>
    </citation>
    <scope>NUCLEOTIDE SEQUENCE [LARGE SCALE GENOMIC DNA]</scope>
    <source>
        <strain evidence="4 5">NBRC 111368</strain>
    </source>
</reference>
<feature type="compositionally biased region" description="Acidic residues" evidence="2">
    <location>
        <begin position="476"/>
        <end position="489"/>
    </location>
</feature>
<dbReference type="EMBL" id="JBHSWU010000243">
    <property type="protein sequence ID" value="MFC6724667.1"/>
    <property type="molecule type" value="Genomic_DNA"/>
</dbReference>
<dbReference type="PANTHER" id="PTHR48101">
    <property type="entry name" value="METHYLMALONYL-COA MUTASE, MITOCHONDRIAL-RELATED"/>
    <property type="match status" value="1"/>
</dbReference>
<organism evidence="4 5">
    <name type="scientific">Halobium palmae</name>
    <dbReference type="NCBI Taxonomy" id="1776492"/>
    <lineage>
        <taxon>Archaea</taxon>
        <taxon>Methanobacteriati</taxon>
        <taxon>Methanobacteriota</taxon>
        <taxon>Stenosarchaea group</taxon>
        <taxon>Halobacteria</taxon>
        <taxon>Halobacteriales</taxon>
        <taxon>Haloferacaceae</taxon>
        <taxon>Halobium</taxon>
    </lineage>
</organism>
<dbReference type="PANTHER" id="PTHR48101:SF1">
    <property type="entry name" value="METHYLMALONYL-COA MUTASE, LARGE SUBUNIT"/>
    <property type="match status" value="1"/>
</dbReference>
<evidence type="ECO:0000259" key="3">
    <source>
        <dbReference type="Pfam" id="PF01642"/>
    </source>
</evidence>
<dbReference type="InterPro" id="IPR016176">
    <property type="entry name" value="Cbl-dep_enz_cat"/>
</dbReference>
<dbReference type="InterPro" id="IPR006099">
    <property type="entry name" value="MeMalonylCoA_mutase_a/b_cat"/>
</dbReference>
<evidence type="ECO:0000313" key="4">
    <source>
        <dbReference type="EMBL" id="MFC6724667.1"/>
    </source>
</evidence>
<dbReference type="SUPFAM" id="SSF51703">
    <property type="entry name" value="Cobalamin (vitamin B12)-dependent enzymes"/>
    <property type="match status" value="1"/>
</dbReference>
<feature type="domain" description="Methylmalonyl-CoA mutase alpha/beta chain catalytic" evidence="3">
    <location>
        <begin position="41"/>
        <end position="518"/>
    </location>
</feature>
<accession>A0ABD5RZJ1</accession>
<proteinExistence type="predicted"/>